<proteinExistence type="predicted"/>
<feature type="compositionally biased region" description="Basic and acidic residues" evidence="1">
    <location>
        <begin position="757"/>
        <end position="767"/>
    </location>
</feature>
<feature type="compositionally biased region" description="Basic and acidic residues" evidence="1">
    <location>
        <begin position="20"/>
        <end position="42"/>
    </location>
</feature>
<feature type="compositionally biased region" description="Polar residues" evidence="1">
    <location>
        <begin position="1203"/>
        <end position="1215"/>
    </location>
</feature>
<feature type="compositionally biased region" description="Polar residues" evidence="1">
    <location>
        <begin position="146"/>
        <end position="160"/>
    </location>
</feature>
<feature type="compositionally biased region" description="Basic and acidic residues" evidence="1">
    <location>
        <begin position="466"/>
        <end position="481"/>
    </location>
</feature>
<feature type="compositionally biased region" description="Basic and acidic residues" evidence="1">
    <location>
        <begin position="876"/>
        <end position="901"/>
    </location>
</feature>
<accession>A0ABR4BPN4</accession>
<feature type="compositionally biased region" description="Low complexity" evidence="1">
    <location>
        <begin position="999"/>
        <end position="1012"/>
    </location>
</feature>
<feature type="region of interest" description="Disordered" evidence="1">
    <location>
        <begin position="320"/>
        <end position="345"/>
    </location>
</feature>
<gene>
    <name evidence="2" type="ORF">VTL71DRAFT_10128</name>
</gene>
<feature type="compositionally biased region" description="Acidic residues" evidence="1">
    <location>
        <begin position="747"/>
        <end position="756"/>
    </location>
</feature>
<evidence type="ECO:0000313" key="3">
    <source>
        <dbReference type="Proteomes" id="UP001595075"/>
    </source>
</evidence>
<feature type="compositionally biased region" description="Basic and acidic residues" evidence="1">
    <location>
        <begin position="161"/>
        <end position="180"/>
    </location>
</feature>
<evidence type="ECO:0000256" key="1">
    <source>
        <dbReference type="SAM" id="MobiDB-lite"/>
    </source>
</evidence>
<name>A0ABR4BPN4_9HELO</name>
<feature type="compositionally biased region" description="Polar residues" evidence="1">
    <location>
        <begin position="1013"/>
        <end position="1042"/>
    </location>
</feature>
<feature type="region of interest" description="Disordered" evidence="1">
    <location>
        <begin position="423"/>
        <end position="449"/>
    </location>
</feature>
<feature type="compositionally biased region" description="Polar residues" evidence="1">
    <location>
        <begin position="80"/>
        <end position="90"/>
    </location>
</feature>
<reference evidence="2 3" key="1">
    <citation type="journal article" date="2024" name="Commun. Biol.">
        <title>Comparative genomic analysis of thermophilic fungi reveals convergent evolutionary adaptations and gene losses.</title>
        <authorList>
            <person name="Steindorff A.S."/>
            <person name="Aguilar-Pontes M.V."/>
            <person name="Robinson A.J."/>
            <person name="Andreopoulos B."/>
            <person name="LaButti K."/>
            <person name="Kuo A."/>
            <person name="Mondo S."/>
            <person name="Riley R."/>
            <person name="Otillar R."/>
            <person name="Haridas S."/>
            <person name="Lipzen A."/>
            <person name="Grimwood J."/>
            <person name="Schmutz J."/>
            <person name="Clum A."/>
            <person name="Reid I.D."/>
            <person name="Moisan M.C."/>
            <person name="Butler G."/>
            <person name="Nguyen T.T.M."/>
            <person name="Dewar K."/>
            <person name="Conant G."/>
            <person name="Drula E."/>
            <person name="Henrissat B."/>
            <person name="Hansel C."/>
            <person name="Singer S."/>
            <person name="Hutchinson M.I."/>
            <person name="de Vries R.P."/>
            <person name="Natvig D.O."/>
            <person name="Powell A.J."/>
            <person name="Tsang A."/>
            <person name="Grigoriev I.V."/>
        </authorList>
    </citation>
    <scope>NUCLEOTIDE SEQUENCE [LARGE SCALE GENOMIC DNA]</scope>
    <source>
        <strain evidence="2 3">CBS 494.80</strain>
    </source>
</reference>
<organism evidence="2 3">
    <name type="scientific">Oculimacula yallundae</name>
    <dbReference type="NCBI Taxonomy" id="86028"/>
    <lineage>
        <taxon>Eukaryota</taxon>
        <taxon>Fungi</taxon>
        <taxon>Dikarya</taxon>
        <taxon>Ascomycota</taxon>
        <taxon>Pezizomycotina</taxon>
        <taxon>Leotiomycetes</taxon>
        <taxon>Helotiales</taxon>
        <taxon>Ploettnerulaceae</taxon>
        <taxon>Oculimacula</taxon>
    </lineage>
</organism>
<feature type="compositionally biased region" description="Basic and acidic residues" evidence="1">
    <location>
        <begin position="55"/>
        <end position="65"/>
    </location>
</feature>
<dbReference type="Proteomes" id="UP001595075">
    <property type="component" value="Unassembled WGS sequence"/>
</dbReference>
<feature type="region of interest" description="Disordered" evidence="1">
    <location>
        <begin position="555"/>
        <end position="1178"/>
    </location>
</feature>
<feature type="compositionally biased region" description="Acidic residues" evidence="1">
    <location>
        <begin position="720"/>
        <end position="732"/>
    </location>
</feature>
<feature type="compositionally biased region" description="Basic and acidic residues" evidence="1">
    <location>
        <begin position="1152"/>
        <end position="1167"/>
    </location>
</feature>
<feature type="compositionally biased region" description="Basic and acidic residues" evidence="1">
    <location>
        <begin position="589"/>
        <end position="609"/>
    </location>
</feature>
<feature type="region of interest" description="Disordered" evidence="1">
    <location>
        <begin position="1"/>
        <end position="279"/>
    </location>
</feature>
<feature type="region of interest" description="Disordered" evidence="1">
    <location>
        <begin position="466"/>
        <end position="510"/>
    </location>
</feature>
<evidence type="ECO:0000313" key="2">
    <source>
        <dbReference type="EMBL" id="KAL2059744.1"/>
    </source>
</evidence>
<feature type="compositionally biased region" description="Polar residues" evidence="1">
    <location>
        <begin position="948"/>
        <end position="963"/>
    </location>
</feature>
<keyword evidence="3" id="KW-1185">Reference proteome</keyword>
<feature type="compositionally biased region" description="Polar residues" evidence="1">
    <location>
        <begin position="211"/>
        <end position="228"/>
    </location>
</feature>
<feature type="compositionally biased region" description="Basic and acidic residues" evidence="1">
    <location>
        <begin position="1086"/>
        <end position="1133"/>
    </location>
</feature>
<dbReference type="EMBL" id="JAZHXI010000026">
    <property type="protein sequence ID" value="KAL2059744.1"/>
    <property type="molecule type" value="Genomic_DNA"/>
</dbReference>
<sequence length="1250" mass="137332">MESKDNSTPELRGQPVIDTLRSEDIEMKKDAAMEIRPERDETVTDEDPNSNIEQENDRGSDEDHNSISNCQLDHHHSESPVDTATESDSSLPYRHHNIEGADMDHIEGLTSQATYPKPGVHEKITESNESPIDRSAHSDDEEPWTFQVTTTDNNNTAENIQRSEDAYHSTQEEQVQDHTRQCPPSPAESETTTLREVYDPNDSDGEVAVEMTTQVDPFQTSDGTTPTIRQREERIPSVLSWDTSPISPLLLSEQERDPTDHSVSTNTQQEKPKSDVHGWHISPPSPLLPSTQERNFVHDAASTDTQMEESVSDSHCWDIDPFSPSLSSRQEQQAWNEQDDPHTGMPPLISEYGSDEEEDVATAIALSMVDEDIRQTRVHSNAATPEESGVQVVTAINYEMEVIICDPDHPCYDKDECEKAKQRYAEREEMQHRDSLPPSKRRDYDENRRNVAREAEEARLEEVEQALLRETENEQVRRNGGENEEETSDPEGSGQQKIHGTGDEETDEHGGFRYCPWDLVGMDEADFWVAFKTIENFEENREVFIKRWHDQIARASSNQAGRSTKEGDGWNAKGWGRSEEATGGSDAVPDQKGKEQESKQASEPHKETNQGDEQATTTSEDELEEATQRSLFDVPRSRNDIEDSSVYQNNGGRAVVEGVLQASDTSGSSLVHRLKPGQSTVPISDAGYSCSDQITGNIDSSEGRNIVNDDETNDGGGPPVDEDGQGQDDDKDEIDRGQGTGDGHDDGADEIDDNPASEEHNDNKSDNESSDSQSNEANGDAHEDEVEEDSIGNLEVGDESGDEGGDPNADNMSDFGSDAPAPDNMPIDPDEVAIAVYQDRFPVSGPTPLNPGLPPSSAEVGLPESEYTEALAQQQQHDREQEAQASAESERQNEGTDETARLDGGMNLESTETPLALEGTELISKTAEGNEYIDDARSRTIRQVGDASRTSIENQDPPTNSAPQGFVLPSVNEVLESGGGDTGDRGLGASSTDDNGQKPLPNSNPNASIPPSVTRQSGCGENGTDTEQVAGKSQSIDNNQELQTKKSSPGSKTPPPKDTVPKTPDTGSRKKKKQHRLSPWQRKKQKEMLEKATAEKTAAEKAKNEKAEATTKTENDERRKSAYDKRRDKEMQQRQKKSTASTKRLPLPTGRRVRDQVTETENERSPFESHGAGRRREAGIETTVVPLSTAVLSQVAEQVSVVSTDPVQGSDQDAQVTGEGVQSEAVDTDENLVRGSAGDVVDDTSVAESM</sequence>
<feature type="compositionally biased region" description="Acidic residues" evidence="1">
    <location>
        <begin position="782"/>
        <end position="805"/>
    </location>
</feature>
<feature type="compositionally biased region" description="Basic and acidic residues" evidence="1">
    <location>
        <begin position="119"/>
        <end position="138"/>
    </location>
</feature>
<feature type="region of interest" description="Disordered" evidence="1">
    <location>
        <begin position="1203"/>
        <end position="1230"/>
    </location>
</feature>
<feature type="compositionally biased region" description="Basic residues" evidence="1">
    <location>
        <begin position="1069"/>
        <end position="1085"/>
    </location>
</feature>
<feature type="compositionally biased region" description="Polar residues" evidence="1">
    <location>
        <begin position="324"/>
        <end position="336"/>
    </location>
</feature>
<comment type="caution">
    <text evidence="2">The sequence shown here is derived from an EMBL/GenBank/DDBJ whole genome shotgun (WGS) entry which is preliminary data.</text>
</comment>
<feature type="compositionally biased region" description="Polar residues" evidence="1">
    <location>
        <begin position="690"/>
        <end position="700"/>
    </location>
</feature>
<protein>
    <submittedName>
        <fullName evidence="2">Uncharacterized protein</fullName>
    </submittedName>
</protein>
<feature type="compositionally biased region" description="Basic and acidic residues" evidence="1">
    <location>
        <begin position="96"/>
        <end position="107"/>
    </location>
</feature>